<keyword evidence="2" id="KW-1185">Reference proteome</keyword>
<dbReference type="EMBL" id="KB445812">
    <property type="protein sequence ID" value="EMD32255.1"/>
    <property type="molecule type" value="Genomic_DNA"/>
</dbReference>
<accession>M2QJF9</accession>
<name>M2QJF9_CERS8</name>
<dbReference type="HOGENOM" id="CLU_3087056_0_0_1"/>
<gene>
    <name evidence="1" type="ORF">CERSUDRAFT_88251</name>
</gene>
<organism evidence="1 2">
    <name type="scientific">Ceriporiopsis subvermispora (strain B)</name>
    <name type="common">White-rot fungus</name>
    <name type="synonym">Gelatoporia subvermispora</name>
    <dbReference type="NCBI Taxonomy" id="914234"/>
    <lineage>
        <taxon>Eukaryota</taxon>
        <taxon>Fungi</taxon>
        <taxon>Dikarya</taxon>
        <taxon>Basidiomycota</taxon>
        <taxon>Agaricomycotina</taxon>
        <taxon>Agaricomycetes</taxon>
        <taxon>Polyporales</taxon>
        <taxon>Gelatoporiaceae</taxon>
        <taxon>Gelatoporia</taxon>
    </lineage>
</organism>
<proteinExistence type="predicted"/>
<evidence type="ECO:0000313" key="1">
    <source>
        <dbReference type="EMBL" id="EMD32255.1"/>
    </source>
</evidence>
<sequence length="52" mass="5704">MSRGTRRTIAVSYFGVLHPFFSFVQDAALNIAVVALRSTPASDESELAYALR</sequence>
<reference evidence="1 2" key="1">
    <citation type="journal article" date="2012" name="Proc. Natl. Acad. Sci. U.S.A.">
        <title>Comparative genomics of Ceriporiopsis subvermispora and Phanerochaete chrysosporium provide insight into selective ligninolysis.</title>
        <authorList>
            <person name="Fernandez-Fueyo E."/>
            <person name="Ruiz-Duenas F.J."/>
            <person name="Ferreira P."/>
            <person name="Floudas D."/>
            <person name="Hibbett D.S."/>
            <person name="Canessa P."/>
            <person name="Larrondo L.F."/>
            <person name="James T.Y."/>
            <person name="Seelenfreund D."/>
            <person name="Lobos S."/>
            <person name="Polanco R."/>
            <person name="Tello M."/>
            <person name="Honda Y."/>
            <person name="Watanabe T."/>
            <person name="Watanabe T."/>
            <person name="Ryu J.S."/>
            <person name="Kubicek C.P."/>
            <person name="Schmoll M."/>
            <person name="Gaskell J."/>
            <person name="Hammel K.E."/>
            <person name="St John F.J."/>
            <person name="Vanden Wymelenberg A."/>
            <person name="Sabat G."/>
            <person name="Splinter BonDurant S."/>
            <person name="Syed K."/>
            <person name="Yadav J.S."/>
            <person name="Doddapaneni H."/>
            <person name="Subramanian V."/>
            <person name="Lavin J.L."/>
            <person name="Oguiza J.A."/>
            <person name="Perez G."/>
            <person name="Pisabarro A.G."/>
            <person name="Ramirez L."/>
            <person name="Santoyo F."/>
            <person name="Master E."/>
            <person name="Coutinho P.M."/>
            <person name="Henrissat B."/>
            <person name="Lombard V."/>
            <person name="Magnuson J.K."/>
            <person name="Kuees U."/>
            <person name="Hori C."/>
            <person name="Igarashi K."/>
            <person name="Samejima M."/>
            <person name="Held B.W."/>
            <person name="Barry K.W."/>
            <person name="LaButti K.M."/>
            <person name="Lapidus A."/>
            <person name="Lindquist E.A."/>
            <person name="Lucas S.M."/>
            <person name="Riley R."/>
            <person name="Salamov A.A."/>
            <person name="Hoffmeister D."/>
            <person name="Schwenk D."/>
            <person name="Hadar Y."/>
            <person name="Yarden O."/>
            <person name="de Vries R.P."/>
            <person name="Wiebenga A."/>
            <person name="Stenlid J."/>
            <person name="Eastwood D."/>
            <person name="Grigoriev I.V."/>
            <person name="Berka R.M."/>
            <person name="Blanchette R.A."/>
            <person name="Kersten P."/>
            <person name="Martinez A.T."/>
            <person name="Vicuna R."/>
            <person name="Cullen D."/>
        </authorList>
    </citation>
    <scope>NUCLEOTIDE SEQUENCE [LARGE SCALE GENOMIC DNA]</scope>
    <source>
        <strain evidence="1 2">B</strain>
    </source>
</reference>
<dbReference type="AlphaFoldDB" id="M2QJF9"/>
<evidence type="ECO:0000313" key="2">
    <source>
        <dbReference type="Proteomes" id="UP000016930"/>
    </source>
</evidence>
<dbReference type="Proteomes" id="UP000016930">
    <property type="component" value="Unassembled WGS sequence"/>
</dbReference>
<protein>
    <submittedName>
        <fullName evidence="1">Uncharacterized protein</fullName>
    </submittedName>
</protein>